<dbReference type="EMBL" id="VSRR010011202">
    <property type="protein sequence ID" value="MPC52858.1"/>
    <property type="molecule type" value="Genomic_DNA"/>
</dbReference>
<comment type="caution">
    <text evidence="1">The sequence shown here is derived from an EMBL/GenBank/DDBJ whole genome shotgun (WGS) entry which is preliminary data.</text>
</comment>
<dbReference type="Proteomes" id="UP000324222">
    <property type="component" value="Unassembled WGS sequence"/>
</dbReference>
<organism evidence="1 2">
    <name type="scientific">Portunus trituberculatus</name>
    <name type="common">Swimming crab</name>
    <name type="synonym">Neptunus trituberculatus</name>
    <dbReference type="NCBI Taxonomy" id="210409"/>
    <lineage>
        <taxon>Eukaryota</taxon>
        <taxon>Metazoa</taxon>
        <taxon>Ecdysozoa</taxon>
        <taxon>Arthropoda</taxon>
        <taxon>Crustacea</taxon>
        <taxon>Multicrustacea</taxon>
        <taxon>Malacostraca</taxon>
        <taxon>Eumalacostraca</taxon>
        <taxon>Eucarida</taxon>
        <taxon>Decapoda</taxon>
        <taxon>Pleocyemata</taxon>
        <taxon>Brachyura</taxon>
        <taxon>Eubrachyura</taxon>
        <taxon>Portunoidea</taxon>
        <taxon>Portunidae</taxon>
        <taxon>Portuninae</taxon>
        <taxon>Portunus</taxon>
    </lineage>
</organism>
<keyword evidence="2" id="KW-1185">Reference proteome</keyword>
<accession>A0A5B7G6Z5</accession>
<gene>
    <name evidence="1" type="ORF">E2C01_046737</name>
</gene>
<sequence length="139" mass="15790">MEKWEGLDPPGLFPPPRLSVATPLPMFRSLRVSLRPLLTALLHGGGYYLSENTRTQMSFTVLPKTQKTFVFFPRLSSEEGCGAALWLAKRKPTSQMPRVDRRKLFKKNTQMASVTLETLPGDILRVAVEEKENEEDEEL</sequence>
<reference evidence="1 2" key="1">
    <citation type="submission" date="2019-05" db="EMBL/GenBank/DDBJ databases">
        <title>Another draft genome of Portunus trituberculatus and its Hox gene families provides insights of decapod evolution.</title>
        <authorList>
            <person name="Jeong J.-H."/>
            <person name="Song I."/>
            <person name="Kim S."/>
            <person name="Choi T."/>
            <person name="Kim D."/>
            <person name="Ryu S."/>
            <person name="Kim W."/>
        </authorList>
    </citation>
    <scope>NUCLEOTIDE SEQUENCE [LARGE SCALE GENOMIC DNA]</scope>
    <source>
        <tissue evidence="1">Muscle</tissue>
    </source>
</reference>
<evidence type="ECO:0000313" key="2">
    <source>
        <dbReference type="Proteomes" id="UP000324222"/>
    </source>
</evidence>
<dbReference type="AlphaFoldDB" id="A0A5B7G6Z5"/>
<name>A0A5B7G6Z5_PORTR</name>
<proteinExistence type="predicted"/>
<protein>
    <submittedName>
        <fullName evidence="1">Uncharacterized protein</fullName>
    </submittedName>
</protein>
<evidence type="ECO:0000313" key="1">
    <source>
        <dbReference type="EMBL" id="MPC52858.1"/>
    </source>
</evidence>